<gene>
    <name evidence="1" type="ordered locus">Dtox_3145</name>
</gene>
<dbReference type="EMBL" id="CP001720">
    <property type="protein sequence ID" value="ACV63890.1"/>
    <property type="molecule type" value="Genomic_DNA"/>
</dbReference>
<dbReference type="RefSeq" id="WP_015758582.1">
    <property type="nucleotide sequence ID" value="NC_013216.1"/>
</dbReference>
<keyword evidence="2" id="KW-1185">Reference proteome</keyword>
<accession>C8W4K4</accession>
<evidence type="ECO:0000313" key="2">
    <source>
        <dbReference type="Proteomes" id="UP000002217"/>
    </source>
</evidence>
<dbReference type="eggNOG" id="COG5577">
    <property type="taxonomic scope" value="Bacteria"/>
</dbReference>
<evidence type="ECO:0008006" key="3">
    <source>
        <dbReference type="Google" id="ProtNLM"/>
    </source>
</evidence>
<dbReference type="Pfam" id="PF11553">
    <property type="entry name" value="DUF3231"/>
    <property type="match status" value="1"/>
</dbReference>
<sequence length="160" mass="19165">MKILENIFPEKYESDIHAGEAYIIWTQIQAWYDVLELINIMINYINDTDLKLFFEHGVVKLIKNNINKLEELMKHFHIEFPSRPVKDVNTFRDEIIFRIIFDISQSSLLFHSKAINICSNDSLRNLFMNFLNEEMHAYDNLIKYGKVKKWVHNPPIYNKN</sequence>
<dbReference type="InterPro" id="IPR021617">
    <property type="entry name" value="DUF3231"/>
</dbReference>
<proteinExistence type="predicted"/>
<protein>
    <recommendedName>
        <fullName evidence="3">DUF3231 family protein</fullName>
    </recommendedName>
</protein>
<dbReference type="Gene3D" id="1.20.1260.10">
    <property type="match status" value="1"/>
</dbReference>
<dbReference type="KEGG" id="dae:Dtox_3145"/>
<evidence type="ECO:0000313" key="1">
    <source>
        <dbReference type="EMBL" id="ACV63890.1"/>
    </source>
</evidence>
<dbReference type="InterPro" id="IPR012347">
    <property type="entry name" value="Ferritin-like"/>
</dbReference>
<dbReference type="HOGENOM" id="CLU_1537598_0_0_9"/>
<organism evidence="1 2">
    <name type="scientific">Desulfofarcimen acetoxidans (strain ATCC 49208 / DSM 771 / KCTC 5769 / VKM B-1644 / 5575)</name>
    <name type="common">Desulfotomaculum acetoxidans</name>
    <dbReference type="NCBI Taxonomy" id="485916"/>
    <lineage>
        <taxon>Bacteria</taxon>
        <taxon>Bacillati</taxon>
        <taxon>Bacillota</taxon>
        <taxon>Clostridia</taxon>
        <taxon>Eubacteriales</taxon>
        <taxon>Peptococcaceae</taxon>
        <taxon>Desulfofarcimen</taxon>
    </lineage>
</organism>
<name>C8W4K4_DESAS</name>
<dbReference type="Proteomes" id="UP000002217">
    <property type="component" value="Chromosome"/>
</dbReference>
<reference evidence="1 2" key="1">
    <citation type="journal article" date="2009" name="Stand. Genomic Sci.">
        <title>Complete genome sequence of Desulfotomaculum acetoxidans type strain (5575).</title>
        <authorList>
            <person name="Spring S."/>
            <person name="Lapidus A."/>
            <person name="Schroder M."/>
            <person name="Gleim D."/>
            <person name="Sims D."/>
            <person name="Meincke L."/>
            <person name="Glavina Del Rio T."/>
            <person name="Tice H."/>
            <person name="Copeland A."/>
            <person name="Cheng J.F."/>
            <person name="Lucas S."/>
            <person name="Chen F."/>
            <person name="Nolan M."/>
            <person name="Bruce D."/>
            <person name="Goodwin L."/>
            <person name="Pitluck S."/>
            <person name="Ivanova N."/>
            <person name="Mavromatis K."/>
            <person name="Mikhailova N."/>
            <person name="Pati A."/>
            <person name="Chen A."/>
            <person name="Palaniappan K."/>
            <person name="Land M."/>
            <person name="Hauser L."/>
            <person name="Chang Y.J."/>
            <person name="Jeffries C.D."/>
            <person name="Chain P."/>
            <person name="Saunders E."/>
            <person name="Brettin T."/>
            <person name="Detter J.C."/>
            <person name="Goker M."/>
            <person name="Bristow J."/>
            <person name="Eisen J.A."/>
            <person name="Markowitz V."/>
            <person name="Hugenholtz P."/>
            <person name="Kyrpides N.C."/>
            <person name="Klenk H.P."/>
            <person name="Han C."/>
        </authorList>
    </citation>
    <scope>NUCLEOTIDE SEQUENCE [LARGE SCALE GENOMIC DNA]</scope>
    <source>
        <strain evidence="2">ATCC 49208 / DSM 771 / VKM B-1644</strain>
    </source>
</reference>
<dbReference type="AlphaFoldDB" id="C8W4K4"/>